<dbReference type="Proteomes" id="UP000245207">
    <property type="component" value="Unassembled WGS sequence"/>
</dbReference>
<dbReference type="Gene3D" id="3.40.640.10">
    <property type="entry name" value="Type I PLP-dependent aspartate aminotransferase-like (Major domain)"/>
    <property type="match status" value="1"/>
</dbReference>
<dbReference type="SUPFAM" id="SSF53383">
    <property type="entry name" value="PLP-dependent transferases"/>
    <property type="match status" value="1"/>
</dbReference>
<dbReference type="InterPro" id="IPR015424">
    <property type="entry name" value="PyrdxlP-dep_Trfase"/>
</dbReference>
<dbReference type="AlphaFoldDB" id="A0A2U1PKE2"/>
<reference evidence="1 2" key="1">
    <citation type="journal article" date="2018" name="Mol. Plant">
        <title>The genome of Artemisia annua provides insight into the evolution of Asteraceae family and artemisinin biosynthesis.</title>
        <authorList>
            <person name="Shen Q."/>
            <person name="Zhang L."/>
            <person name="Liao Z."/>
            <person name="Wang S."/>
            <person name="Yan T."/>
            <person name="Shi P."/>
            <person name="Liu M."/>
            <person name="Fu X."/>
            <person name="Pan Q."/>
            <person name="Wang Y."/>
            <person name="Lv Z."/>
            <person name="Lu X."/>
            <person name="Zhang F."/>
            <person name="Jiang W."/>
            <person name="Ma Y."/>
            <person name="Chen M."/>
            <person name="Hao X."/>
            <person name="Li L."/>
            <person name="Tang Y."/>
            <person name="Lv G."/>
            <person name="Zhou Y."/>
            <person name="Sun X."/>
            <person name="Brodelius P.E."/>
            <person name="Rose J.K.C."/>
            <person name="Tang K."/>
        </authorList>
    </citation>
    <scope>NUCLEOTIDE SEQUENCE [LARGE SCALE GENOMIC DNA]</scope>
    <source>
        <strain evidence="2">cv. Huhao1</strain>
        <tissue evidence="1">Leaf</tissue>
    </source>
</reference>
<dbReference type="GO" id="GO:0016740">
    <property type="term" value="F:transferase activity"/>
    <property type="evidence" value="ECO:0007669"/>
    <property type="project" value="UniProtKB-KW"/>
</dbReference>
<dbReference type="PANTHER" id="PTHR14237:SF82">
    <property type="entry name" value="MOLYBDENUM COFACTOR SULFURTRANSFERASE"/>
    <property type="match status" value="1"/>
</dbReference>
<name>A0A2U1PKE2_ARTAN</name>
<evidence type="ECO:0000313" key="2">
    <source>
        <dbReference type="Proteomes" id="UP000245207"/>
    </source>
</evidence>
<evidence type="ECO:0000313" key="1">
    <source>
        <dbReference type="EMBL" id="PWA86228.1"/>
    </source>
</evidence>
<comment type="caution">
    <text evidence="1">The sequence shown here is derived from an EMBL/GenBank/DDBJ whole genome shotgun (WGS) entry which is preliminary data.</text>
</comment>
<organism evidence="1 2">
    <name type="scientific">Artemisia annua</name>
    <name type="common">Sweet wormwood</name>
    <dbReference type="NCBI Taxonomy" id="35608"/>
    <lineage>
        <taxon>Eukaryota</taxon>
        <taxon>Viridiplantae</taxon>
        <taxon>Streptophyta</taxon>
        <taxon>Embryophyta</taxon>
        <taxon>Tracheophyta</taxon>
        <taxon>Spermatophyta</taxon>
        <taxon>Magnoliopsida</taxon>
        <taxon>eudicotyledons</taxon>
        <taxon>Gunneridae</taxon>
        <taxon>Pentapetalae</taxon>
        <taxon>asterids</taxon>
        <taxon>campanulids</taxon>
        <taxon>Asterales</taxon>
        <taxon>Asteraceae</taxon>
        <taxon>Asteroideae</taxon>
        <taxon>Anthemideae</taxon>
        <taxon>Artemisiinae</taxon>
        <taxon>Artemisia</taxon>
    </lineage>
</organism>
<dbReference type="STRING" id="35608.A0A2U1PKE2"/>
<accession>A0A2U1PKE2</accession>
<protein>
    <submittedName>
        <fullName evidence="1">Pyridoxal phosphate-dependent transferase</fullName>
    </submittedName>
</protein>
<dbReference type="InterPro" id="IPR015421">
    <property type="entry name" value="PyrdxlP-dep_Trfase_major"/>
</dbReference>
<gene>
    <name evidence="1" type="ORF">CTI12_AA142160</name>
</gene>
<dbReference type="OrthoDB" id="10264306at2759"/>
<keyword evidence="1" id="KW-0808">Transferase</keyword>
<sequence length="741" mass="83619">MHISFRHACLICIKKTRRKEGSRPSKDVKKAQENKLQAALKQASEHGSLVKPENMDVSETIDLEDNSLQRSRSLARLQAQKEFLKATSLAADTTFETEDSITDLHDAFLKFITMYPNYTSSEMIDRLRVNEYSHLTDNDSKVCLDYCGFGLFSFLQVVNYWETCAISLSEITANLSNHALYGCMEKGTAEYDIKARIMDYLNIPESEYGLVFTVSRGSAFKLLAESYPFNTNKSLLTMFDHESQSVNWMAQCAKQKGAKVHSAWFKWPTLKPCSTHLKKQILLKKKRKKDLSKGLFVFPVQSRVTGAKYSYQWMSFAQQNNWHVLLDAGALGPLDMDSLGLSLFRPDFIITSFYKVFGYDPTGFGCLLIKKSVIRSLQKQSSHSSSGIVRISPVFPSFQSDSTCGFPQSSRTEYDEVTAFSGAFTPSLVRDVYESEMEQGDSPVFDETDIFSVMKSPVATDDESPEDSMWIDLGQSPNGSPSVMPLPPPFWFTRKNRNNNGKKVENFEVKTHSPEIQEEYEAESSYRVLGRSVSFGIEENDDFISDEEYYESDRKEPEVTCRHLDHVNMLGLSKTTFRLRFLINWLVTSLLQLRLPGSNTEDIVPLVHIYGPKIKYERGAAVAFNIRDRITGLISPDIVQRMAEANGLSLGIGILSHVKIIQSTKQNRGGMDLADTTVCRPMDSKNGDVGGFVRAEVVTASLGFLTNFEDVYKLWAFVAKFLNPSFVREYGLSTVVEGEET</sequence>
<dbReference type="EMBL" id="PKPP01001042">
    <property type="protein sequence ID" value="PWA86228.1"/>
    <property type="molecule type" value="Genomic_DNA"/>
</dbReference>
<keyword evidence="2" id="KW-1185">Reference proteome</keyword>
<proteinExistence type="predicted"/>
<dbReference type="PANTHER" id="PTHR14237">
    <property type="entry name" value="MOLYBDOPTERIN COFACTOR SULFURASE MOSC"/>
    <property type="match status" value="1"/>
</dbReference>